<comment type="caution">
    <text evidence="2">The sequence shown here is derived from an EMBL/GenBank/DDBJ whole genome shotgun (WGS) entry which is preliminary data.</text>
</comment>
<feature type="transmembrane region" description="Helical" evidence="1">
    <location>
        <begin position="20"/>
        <end position="39"/>
    </location>
</feature>
<organism evidence="2 3">
    <name type="scientific">Heterodera schachtii</name>
    <name type="common">Sugarbeet cyst nematode worm</name>
    <name type="synonym">Tylenchus schachtii</name>
    <dbReference type="NCBI Taxonomy" id="97005"/>
    <lineage>
        <taxon>Eukaryota</taxon>
        <taxon>Metazoa</taxon>
        <taxon>Ecdysozoa</taxon>
        <taxon>Nematoda</taxon>
        <taxon>Chromadorea</taxon>
        <taxon>Rhabditida</taxon>
        <taxon>Tylenchina</taxon>
        <taxon>Tylenchomorpha</taxon>
        <taxon>Tylenchoidea</taxon>
        <taxon>Heteroderidae</taxon>
        <taxon>Heteroderinae</taxon>
        <taxon>Heterodera</taxon>
    </lineage>
</organism>
<evidence type="ECO:0000313" key="3">
    <source>
        <dbReference type="Proteomes" id="UP001620645"/>
    </source>
</evidence>
<dbReference type="AlphaFoldDB" id="A0ABD2HW00"/>
<dbReference type="InterPro" id="IPR000884">
    <property type="entry name" value="TSP1_rpt"/>
</dbReference>
<dbReference type="EMBL" id="JBICCN010000373">
    <property type="protein sequence ID" value="KAL3072524.1"/>
    <property type="molecule type" value="Genomic_DNA"/>
</dbReference>
<dbReference type="PROSITE" id="PS50092">
    <property type="entry name" value="TSP1"/>
    <property type="match status" value="1"/>
</dbReference>
<accession>A0ABD2HW00</accession>
<evidence type="ECO:0000256" key="1">
    <source>
        <dbReference type="SAM" id="Phobius"/>
    </source>
</evidence>
<evidence type="ECO:0008006" key="4">
    <source>
        <dbReference type="Google" id="ProtNLM"/>
    </source>
</evidence>
<keyword evidence="1" id="KW-1133">Transmembrane helix</keyword>
<dbReference type="Proteomes" id="UP001620645">
    <property type="component" value="Unassembled WGS sequence"/>
</dbReference>
<dbReference type="Gene3D" id="2.20.100.10">
    <property type="entry name" value="Thrombospondin type-1 (TSP1) repeat"/>
    <property type="match status" value="2"/>
</dbReference>
<dbReference type="Pfam" id="PF00090">
    <property type="entry name" value="TSP_1"/>
    <property type="match status" value="1"/>
</dbReference>
<keyword evidence="1" id="KW-0812">Transmembrane</keyword>
<dbReference type="SMART" id="SM00209">
    <property type="entry name" value="TSP1"/>
    <property type="match status" value="2"/>
</dbReference>
<gene>
    <name evidence="2" type="ORF">niasHS_017498</name>
</gene>
<reference evidence="2 3" key="1">
    <citation type="submission" date="2024-10" db="EMBL/GenBank/DDBJ databases">
        <authorList>
            <person name="Kim D."/>
        </authorList>
    </citation>
    <scope>NUCLEOTIDE SEQUENCE [LARGE SCALE GENOMIC DNA]</scope>
    <source>
        <strain evidence="2">Taebaek</strain>
    </source>
</reference>
<dbReference type="InterPro" id="IPR036383">
    <property type="entry name" value="TSP1_rpt_sf"/>
</dbReference>
<dbReference type="SUPFAM" id="SSF82895">
    <property type="entry name" value="TSP-1 type 1 repeat"/>
    <property type="match status" value="1"/>
</dbReference>
<protein>
    <recommendedName>
        <fullName evidence="4">Thrombospondin type 1 domain protein</fullName>
    </recommendedName>
</protein>
<dbReference type="PANTHER" id="PTHR31507:SF12">
    <property type="entry name" value="C6 DOMAIN-CONTAINING PROTEIN"/>
    <property type="match status" value="1"/>
</dbReference>
<sequence length="217" mass="24486">MAPFRHFFLLPLYWPVNFHFLFHFLFHFPFLAFFVLMLLNSRSVFGQTPAAAQCQSVGQWADWGQWQPCPQNPSRPELNVQRRTRLCQPLPIGCIQSRTAPFYCPGTYSEVLPCVITTTVTVPVITSTQRMTTTAPPNNTCAQWNSWMEWSVCTDTCGGCGTQQRFRSCNHFVANCPCPGSAFEKVNCNMAVCVYPRGPTCCGNFTPATVNNQFQCV</sequence>
<evidence type="ECO:0000313" key="2">
    <source>
        <dbReference type="EMBL" id="KAL3072524.1"/>
    </source>
</evidence>
<keyword evidence="1" id="KW-0472">Membrane</keyword>
<keyword evidence="3" id="KW-1185">Reference proteome</keyword>
<proteinExistence type="predicted"/>
<dbReference type="PANTHER" id="PTHR31507">
    <property type="entry name" value="PROTEIN CBG15923"/>
    <property type="match status" value="1"/>
</dbReference>
<name>A0ABD2HW00_HETSC</name>